<dbReference type="PRINTS" id="PR00133">
    <property type="entry name" value="GLHYDRLASE3"/>
</dbReference>
<dbReference type="InterPro" id="IPR036962">
    <property type="entry name" value="Glyco_hydro_3_N_sf"/>
</dbReference>
<dbReference type="InterPro" id="IPR036881">
    <property type="entry name" value="Glyco_hydro_3_C_sf"/>
</dbReference>
<keyword evidence="2" id="KW-0378">Hydrolase</keyword>
<gene>
    <name evidence="4" type="ORF">CLV56_3877</name>
</gene>
<proteinExistence type="inferred from homology"/>
<dbReference type="PANTHER" id="PTHR42715:SF10">
    <property type="entry name" value="BETA-GLUCOSIDASE"/>
    <property type="match status" value="1"/>
</dbReference>
<dbReference type="InterPro" id="IPR001764">
    <property type="entry name" value="Glyco_hydro_3_N"/>
</dbReference>
<accession>A0A0B2B5V1</accession>
<dbReference type="GO" id="GO:0005975">
    <property type="term" value="P:carbohydrate metabolic process"/>
    <property type="evidence" value="ECO:0007669"/>
    <property type="project" value="InterPro"/>
</dbReference>
<dbReference type="Pfam" id="PF00933">
    <property type="entry name" value="Glyco_hydro_3"/>
    <property type="match status" value="1"/>
</dbReference>
<evidence type="ECO:0000313" key="5">
    <source>
        <dbReference type="Proteomes" id="UP000230842"/>
    </source>
</evidence>
<dbReference type="Pfam" id="PF01915">
    <property type="entry name" value="Glyco_hydro_3_C"/>
    <property type="match status" value="1"/>
</dbReference>
<dbReference type="EMBL" id="PGEZ01000002">
    <property type="protein sequence ID" value="PJJ54368.1"/>
    <property type="molecule type" value="Genomic_DNA"/>
</dbReference>
<sequence length="744" mass="78521">MTDPGDLDPASAAMPHDDAVLLISGSDLSSTRPLRDRQVPALVLSDGPHGLAMNLPDWAGKVPATCFPAPTALAATWDADLVQRVARAIGAEARAAGAHVLLGPSINVKRSPLGGRGFEYYAEDPMLAGRVGEAFVRGVQSAGVAACVKHFAVNSQETDRMRVSAEVSPRALREIYLAAFEHIVRTANPALLMASYNRVNGEYAAQNRLLLTTILRGEWGFDGAVISDWGAVDDPVAAVAAGLDLEMPGPAEGSRAAVRAALDTGDLDADDVLRAAGRVARAARTWATTKIEPTGVDHAAHHALAREVAAGSFALLRNDGTLPLAPDGGRVLVVGALARSPRIQGGGSSAVEPICVDDWIGALGEASTREVTFEPGYSVDGPTVVEQDELRRGAVALAEAADDVVVVVGPDTESEGFDRSTIELPADQLTLVRALRSANPRTVVVLNNGGAIEVGGWHEDVAAILDCWLPGQAGGAALADVLFGHVNPSGKLTETMPLTVRDTPTYLGFPGTGGHAFHGEGVFVGYRGYDAAERPVGFPFGHGLSYTTFAYSDAQADLLDGGGVDVAFTIRNSGDRDGAEVWQIYIEPAPGPVAKPPRTLATFGKVRLAAGEERRIEALVDRRAFARWDEREEGWVVDEGTYGIAVGSSSRDLRIGADVFVPGSGPSRRLDERSTLREWLADARRRRALLDEVTAADPTGTSAAFLESETILTMIGDMPVKRLFGDPAIALNADVLDRVRTLDD</sequence>
<dbReference type="PANTHER" id="PTHR42715">
    <property type="entry name" value="BETA-GLUCOSIDASE"/>
    <property type="match status" value="1"/>
</dbReference>
<keyword evidence="5" id="KW-1185">Reference proteome</keyword>
<name>A0A0B2B5V1_9ACTN</name>
<dbReference type="Proteomes" id="UP000230842">
    <property type="component" value="Unassembled WGS sequence"/>
</dbReference>
<feature type="domain" description="Fibronectin type III-like" evidence="3">
    <location>
        <begin position="580"/>
        <end position="650"/>
    </location>
</feature>
<evidence type="ECO:0000313" key="4">
    <source>
        <dbReference type="EMBL" id="PJJ54368.1"/>
    </source>
</evidence>
<evidence type="ECO:0000256" key="2">
    <source>
        <dbReference type="ARBA" id="ARBA00022801"/>
    </source>
</evidence>
<dbReference type="AlphaFoldDB" id="A0A0B2B5V1"/>
<dbReference type="SMART" id="SM01217">
    <property type="entry name" value="Fn3_like"/>
    <property type="match status" value="1"/>
</dbReference>
<dbReference type="InterPro" id="IPR050288">
    <property type="entry name" value="Cellulose_deg_GH3"/>
</dbReference>
<dbReference type="InterPro" id="IPR017853">
    <property type="entry name" value="GH"/>
</dbReference>
<evidence type="ECO:0000256" key="1">
    <source>
        <dbReference type="ARBA" id="ARBA00005336"/>
    </source>
</evidence>
<dbReference type="InterPro" id="IPR002772">
    <property type="entry name" value="Glyco_hydro_3_C"/>
</dbReference>
<dbReference type="InterPro" id="IPR026891">
    <property type="entry name" value="Fn3-like"/>
</dbReference>
<dbReference type="SUPFAM" id="SSF51445">
    <property type="entry name" value="(Trans)glycosidases"/>
    <property type="match status" value="1"/>
</dbReference>
<dbReference type="Gene3D" id="3.40.50.1700">
    <property type="entry name" value="Glycoside hydrolase family 3 C-terminal domain"/>
    <property type="match status" value="1"/>
</dbReference>
<protein>
    <submittedName>
        <fullName evidence="4">Beta-glucosidase</fullName>
    </submittedName>
</protein>
<dbReference type="Pfam" id="PF14310">
    <property type="entry name" value="Fn3-like"/>
    <property type="match status" value="1"/>
</dbReference>
<organism evidence="4 5">
    <name type="scientific">Mumia flava</name>
    <dbReference type="NCBI Taxonomy" id="1348852"/>
    <lineage>
        <taxon>Bacteria</taxon>
        <taxon>Bacillati</taxon>
        <taxon>Actinomycetota</taxon>
        <taxon>Actinomycetes</taxon>
        <taxon>Propionibacteriales</taxon>
        <taxon>Nocardioidaceae</taxon>
        <taxon>Mumia</taxon>
    </lineage>
</organism>
<dbReference type="SUPFAM" id="SSF52279">
    <property type="entry name" value="Beta-D-glucan exohydrolase, C-terminal domain"/>
    <property type="match status" value="1"/>
</dbReference>
<evidence type="ECO:0000259" key="3">
    <source>
        <dbReference type="SMART" id="SM01217"/>
    </source>
</evidence>
<dbReference type="InterPro" id="IPR013783">
    <property type="entry name" value="Ig-like_fold"/>
</dbReference>
<dbReference type="RefSeq" id="WP_039364905.1">
    <property type="nucleotide sequence ID" value="NZ_PGEZ01000002.1"/>
</dbReference>
<comment type="similarity">
    <text evidence="1">Belongs to the glycosyl hydrolase 3 family.</text>
</comment>
<comment type="caution">
    <text evidence="4">The sequence shown here is derived from an EMBL/GenBank/DDBJ whole genome shotgun (WGS) entry which is preliminary data.</text>
</comment>
<reference evidence="4 5" key="1">
    <citation type="submission" date="2017-11" db="EMBL/GenBank/DDBJ databases">
        <title>Genomic Encyclopedia of Archaeal and Bacterial Type Strains, Phase II (KMG-II): From Individual Species to Whole Genera.</title>
        <authorList>
            <person name="Goeker M."/>
        </authorList>
    </citation>
    <scope>NUCLEOTIDE SEQUENCE [LARGE SCALE GENOMIC DNA]</scope>
    <source>
        <strain evidence="4 5">DSM 27763</strain>
    </source>
</reference>
<dbReference type="GO" id="GO:0004553">
    <property type="term" value="F:hydrolase activity, hydrolyzing O-glycosyl compounds"/>
    <property type="evidence" value="ECO:0007669"/>
    <property type="project" value="InterPro"/>
</dbReference>
<dbReference type="Gene3D" id="2.60.40.10">
    <property type="entry name" value="Immunoglobulins"/>
    <property type="match status" value="1"/>
</dbReference>
<dbReference type="Gene3D" id="3.20.20.300">
    <property type="entry name" value="Glycoside hydrolase, family 3, N-terminal domain"/>
    <property type="match status" value="1"/>
</dbReference>